<dbReference type="EMBL" id="VJMH01005543">
    <property type="protein sequence ID" value="KAF0694664.1"/>
    <property type="molecule type" value="Genomic_DNA"/>
</dbReference>
<dbReference type="AlphaFoldDB" id="A0A485L1X1"/>
<feature type="compositionally biased region" description="Basic and acidic residues" evidence="1">
    <location>
        <begin position="134"/>
        <end position="147"/>
    </location>
</feature>
<feature type="region of interest" description="Disordered" evidence="1">
    <location>
        <begin position="116"/>
        <end position="148"/>
    </location>
</feature>
<evidence type="ECO:0000256" key="1">
    <source>
        <dbReference type="SAM" id="MobiDB-lite"/>
    </source>
</evidence>
<sequence length="530" mass="59177">MKRSGGARRSIHARDGFDVIQDHVHLSNNRLFRARMNTTKGAPQVEPGAGHENGDDGDDNQSGETPTVNVLGAYLSTKAQDSYPSAPEIQTRVGGPRHTSRVVYGLAVKLTNVTKLRQNKRRSGVKINRSTSNRTDKSSKKDSKSTRDVQTAVMLHHQKHNNPLEMSEKVLAAFRAVAHIWLQRKARRDQVLKDNVTSNLVMGTTTKSMAMSGNVFDIISKNFVTPVPALQFFDDGSGDAPLRPTSAAASKRFVLPSSAPAHRQPAGAPSRPTSTQPPHGQLAPHDTPVRPNARRPTTTTPRGICYTVNDEGTRLCKTEHNMGDLELDRSARGGKEHDKAMTVEDALLQSMNKRLKLRMGLKKSRIVDISNKFNARQRDLKQKLVATLAMHWAEQEDMHTKKLSVSCLNDTNVPSFRIDKDVNLSRLRHEKWRLLQMCKLVSLFGAMLRTMEETPGEMTRPEMRLLYLFRILLEANSVLTPIVLQSIMSQVTPADMQCSRVEAIIDVVYKRLTCWQDQPSDEATNLASIM</sequence>
<reference evidence="3 4" key="1">
    <citation type="submission" date="2019-03" db="EMBL/GenBank/DDBJ databases">
        <authorList>
            <person name="Gaulin E."/>
            <person name="Dumas B."/>
        </authorList>
    </citation>
    <scope>NUCLEOTIDE SEQUENCE [LARGE SCALE GENOMIC DNA]</scope>
    <source>
        <strain evidence="3">CBS 568.67</strain>
    </source>
</reference>
<feature type="compositionally biased region" description="Low complexity" evidence="1">
    <location>
        <begin position="289"/>
        <end position="302"/>
    </location>
</feature>
<dbReference type="Proteomes" id="UP000332933">
    <property type="component" value="Unassembled WGS sequence"/>
</dbReference>
<feature type="region of interest" description="Disordered" evidence="1">
    <location>
        <begin position="40"/>
        <end position="67"/>
    </location>
</feature>
<dbReference type="OrthoDB" id="162570at2759"/>
<name>A0A485L1X1_9STRA</name>
<gene>
    <name evidence="3" type="primary">Aste57867_14503</name>
    <name evidence="2" type="ORF">As57867_014449</name>
    <name evidence="3" type="ORF">ASTE57867_14503</name>
</gene>
<protein>
    <submittedName>
        <fullName evidence="3">Aste57867_14503 protein</fullName>
    </submittedName>
</protein>
<dbReference type="EMBL" id="CAADRA010005564">
    <property type="protein sequence ID" value="VFT91325.1"/>
    <property type="molecule type" value="Genomic_DNA"/>
</dbReference>
<evidence type="ECO:0000313" key="2">
    <source>
        <dbReference type="EMBL" id="KAF0694664.1"/>
    </source>
</evidence>
<evidence type="ECO:0000313" key="4">
    <source>
        <dbReference type="Proteomes" id="UP000332933"/>
    </source>
</evidence>
<evidence type="ECO:0000313" key="3">
    <source>
        <dbReference type="EMBL" id="VFT91325.1"/>
    </source>
</evidence>
<feature type="region of interest" description="Disordered" evidence="1">
    <location>
        <begin position="257"/>
        <end position="306"/>
    </location>
</feature>
<organism evidence="3 4">
    <name type="scientific">Aphanomyces stellatus</name>
    <dbReference type="NCBI Taxonomy" id="120398"/>
    <lineage>
        <taxon>Eukaryota</taxon>
        <taxon>Sar</taxon>
        <taxon>Stramenopiles</taxon>
        <taxon>Oomycota</taxon>
        <taxon>Saprolegniomycetes</taxon>
        <taxon>Saprolegniales</taxon>
        <taxon>Verrucalvaceae</taxon>
        <taxon>Aphanomyces</taxon>
    </lineage>
</organism>
<accession>A0A485L1X1</accession>
<reference evidence="2" key="2">
    <citation type="submission" date="2019-06" db="EMBL/GenBank/DDBJ databases">
        <title>Genomics analysis of Aphanomyces spp. identifies a new class of oomycete effector associated with host adaptation.</title>
        <authorList>
            <person name="Gaulin E."/>
        </authorList>
    </citation>
    <scope>NUCLEOTIDE SEQUENCE</scope>
    <source>
        <strain evidence="2">CBS 578.67</strain>
    </source>
</reference>
<proteinExistence type="predicted"/>
<keyword evidence="4" id="KW-1185">Reference proteome</keyword>